<dbReference type="EMBL" id="OFSN01000019">
    <property type="protein sequence ID" value="SOY71793.1"/>
    <property type="molecule type" value="Genomic_DNA"/>
</dbReference>
<sequence>MHEVPPPATPTAARLEDDVYSLHAPLNSEVMMHHPQGVSPPLLFRNTDRSDALDLRERANAILWVKSQMARHGITPEALEAAGCFSVAQAMQTTQVCYRDAHGHTWDGKGNIPDWLQRAVNAGQSVEHFRVADTLAVKGPIRPAI</sequence>
<evidence type="ECO:0000313" key="2">
    <source>
        <dbReference type="EMBL" id="SOY71793.1"/>
    </source>
</evidence>
<comment type="caution">
    <text evidence="2">The sequence shown here is derived from an EMBL/GenBank/DDBJ whole genome shotgun (WGS) entry which is preliminary data.</text>
</comment>
<protein>
    <recommendedName>
        <fullName evidence="1">DNA-binding protein H-NS-like C-terminal domain-containing protein</fullName>
    </recommendedName>
</protein>
<proteinExistence type="predicted"/>
<name>A0A375CJ96_9BURK</name>
<dbReference type="GO" id="GO:0003677">
    <property type="term" value="F:DNA binding"/>
    <property type="evidence" value="ECO:0007669"/>
    <property type="project" value="InterPro"/>
</dbReference>
<dbReference type="InterPro" id="IPR027444">
    <property type="entry name" value="H-NS_C_dom"/>
</dbReference>
<dbReference type="SUPFAM" id="SSF81273">
    <property type="entry name" value="H-NS histone-like proteins"/>
    <property type="match status" value="1"/>
</dbReference>
<gene>
    <name evidence="2" type="ORF">CBM2586_B130513</name>
</gene>
<accession>A0A375CJ96</accession>
<dbReference type="Proteomes" id="UP000257016">
    <property type="component" value="Unassembled WGS sequence"/>
</dbReference>
<evidence type="ECO:0000259" key="1">
    <source>
        <dbReference type="Pfam" id="PF00816"/>
    </source>
</evidence>
<feature type="domain" description="DNA-binding protein H-NS-like C-terminal" evidence="1">
    <location>
        <begin position="98"/>
        <end position="131"/>
    </location>
</feature>
<reference evidence="2" key="1">
    <citation type="submission" date="2018-01" db="EMBL/GenBank/DDBJ databases">
        <authorList>
            <person name="Clerissi C."/>
        </authorList>
    </citation>
    <scope>NUCLEOTIDE SEQUENCE</scope>
    <source>
        <strain evidence="2">Cupriavidus taiwanensis LMG 19430</strain>
    </source>
</reference>
<organism evidence="2">
    <name type="scientific">Cupriavidus taiwanensis</name>
    <dbReference type="NCBI Taxonomy" id="164546"/>
    <lineage>
        <taxon>Bacteria</taxon>
        <taxon>Pseudomonadati</taxon>
        <taxon>Pseudomonadota</taxon>
        <taxon>Betaproteobacteria</taxon>
        <taxon>Burkholderiales</taxon>
        <taxon>Burkholderiaceae</taxon>
        <taxon>Cupriavidus</taxon>
    </lineage>
</organism>
<dbReference type="AlphaFoldDB" id="A0A375CJ96"/>
<dbReference type="Gene3D" id="4.10.430.10">
    <property type="entry name" value="Histone-like protein H-NS, C-terminal domain"/>
    <property type="match status" value="1"/>
</dbReference>
<dbReference type="Pfam" id="PF00816">
    <property type="entry name" value="Histone_HNS"/>
    <property type="match status" value="1"/>
</dbReference>
<dbReference type="InterPro" id="IPR037150">
    <property type="entry name" value="H-NS_C_dom_sf"/>
</dbReference>